<dbReference type="PANTHER" id="PTHR43163">
    <property type="entry name" value="DIPEPTIDE TRANSPORT SYSTEM PERMEASE PROTEIN DPPB-RELATED"/>
    <property type="match status" value="1"/>
</dbReference>
<dbReference type="InterPro" id="IPR000515">
    <property type="entry name" value="MetI-like"/>
</dbReference>
<feature type="transmembrane region" description="Helical" evidence="7">
    <location>
        <begin position="104"/>
        <end position="125"/>
    </location>
</feature>
<feature type="transmembrane region" description="Helical" evidence="7">
    <location>
        <begin position="180"/>
        <end position="199"/>
    </location>
</feature>
<dbReference type="STRING" id="58117.SAMN05421833_11887"/>
<dbReference type="PANTHER" id="PTHR43163:SF6">
    <property type="entry name" value="DIPEPTIDE TRANSPORT SYSTEM PERMEASE PROTEIN DPPB-RELATED"/>
    <property type="match status" value="1"/>
</dbReference>
<feature type="domain" description="ABC transmembrane type-1" evidence="8">
    <location>
        <begin position="98"/>
        <end position="302"/>
    </location>
</feature>
<keyword evidence="4 7" id="KW-0812">Transmembrane</keyword>
<keyword evidence="5 7" id="KW-1133">Transmembrane helix</keyword>
<accession>A0A1N7EKB1</accession>
<evidence type="ECO:0000256" key="1">
    <source>
        <dbReference type="ARBA" id="ARBA00004651"/>
    </source>
</evidence>
<feature type="transmembrane region" description="Helical" evidence="7">
    <location>
        <begin position="285"/>
        <end position="309"/>
    </location>
</feature>
<keyword evidence="6 7" id="KW-0472">Membrane</keyword>
<comment type="subcellular location">
    <subcellularLocation>
        <location evidence="1 7">Cell membrane</location>
        <topology evidence="1 7">Multi-pass membrane protein</topology>
    </subcellularLocation>
</comment>
<proteinExistence type="inferred from homology"/>
<keyword evidence="10" id="KW-1185">Reference proteome</keyword>
<reference evidence="10" key="1">
    <citation type="submission" date="2017-01" db="EMBL/GenBank/DDBJ databases">
        <authorList>
            <person name="Varghese N."/>
            <person name="Submissions S."/>
        </authorList>
    </citation>
    <scope>NUCLEOTIDE SEQUENCE [LARGE SCALE GENOMIC DNA]</scope>
    <source>
        <strain evidence="10">ATCC 12950</strain>
    </source>
</reference>
<dbReference type="Pfam" id="PF00528">
    <property type="entry name" value="BPD_transp_1"/>
    <property type="match status" value="1"/>
</dbReference>
<dbReference type="AlphaFoldDB" id="A0A1N7EKB1"/>
<feature type="transmembrane region" description="Helical" evidence="7">
    <location>
        <begin position="241"/>
        <end position="265"/>
    </location>
</feature>
<evidence type="ECO:0000256" key="5">
    <source>
        <dbReference type="ARBA" id="ARBA00022989"/>
    </source>
</evidence>
<organism evidence="9 10">
    <name type="scientific">Microbispora rosea</name>
    <dbReference type="NCBI Taxonomy" id="58117"/>
    <lineage>
        <taxon>Bacteria</taxon>
        <taxon>Bacillati</taxon>
        <taxon>Actinomycetota</taxon>
        <taxon>Actinomycetes</taxon>
        <taxon>Streptosporangiales</taxon>
        <taxon>Streptosporangiaceae</taxon>
        <taxon>Microbispora</taxon>
    </lineage>
</organism>
<dbReference type="SUPFAM" id="SSF161098">
    <property type="entry name" value="MetI-like"/>
    <property type="match status" value="1"/>
</dbReference>
<dbReference type="RefSeq" id="WP_030511324.1">
    <property type="nucleotide sequence ID" value="NZ_CP192071.1"/>
</dbReference>
<sequence length="319" mass="34702">MNPRLLFVLRRLGLTIPVLFVMSVVIFLIIRLVPGDPVRTMLGFRATPQSIAQVRAQLHLDDPLWMQYRDWVAGVLHGDFGQDFVSKAPLSELLAQRIPVTLEITLLSMLLAVAVGVPLGVRAAVGGRWARRLTEGFVVFGISVPDFWLGIMLVLLCAGTMMWLPPSGYVPFLEDPGGNLTYMILPVLTLAVAEAAYIIRTTRGAMLGVIGRPFIVYLRAKGTKERSIVYRHALRNAATPIATVIGIQFGVLLGGAIVVETLFALPGVGRLIVTAINQRNYPVVQAGLLVVATLFILVSLITDLVVGFIDPQVSDRGKS</sequence>
<feature type="transmembrane region" description="Helical" evidence="7">
    <location>
        <begin position="12"/>
        <end position="33"/>
    </location>
</feature>
<evidence type="ECO:0000259" key="8">
    <source>
        <dbReference type="PROSITE" id="PS50928"/>
    </source>
</evidence>
<gene>
    <name evidence="9" type="ORF">SAMN05421833_11887</name>
</gene>
<dbReference type="Pfam" id="PF19300">
    <property type="entry name" value="BPD_transp_1_N"/>
    <property type="match status" value="1"/>
</dbReference>
<protein>
    <submittedName>
        <fullName evidence="9">Peptide/nickel transport system permease protein</fullName>
    </submittedName>
</protein>
<feature type="transmembrane region" description="Helical" evidence="7">
    <location>
        <begin position="137"/>
        <end position="164"/>
    </location>
</feature>
<dbReference type="Proteomes" id="UP000186096">
    <property type="component" value="Unassembled WGS sequence"/>
</dbReference>
<evidence type="ECO:0000313" key="9">
    <source>
        <dbReference type="EMBL" id="SIR88517.1"/>
    </source>
</evidence>
<evidence type="ECO:0000256" key="2">
    <source>
        <dbReference type="ARBA" id="ARBA00022448"/>
    </source>
</evidence>
<dbReference type="Gene3D" id="1.10.3720.10">
    <property type="entry name" value="MetI-like"/>
    <property type="match status" value="1"/>
</dbReference>
<dbReference type="InterPro" id="IPR045621">
    <property type="entry name" value="BPD_transp_1_N"/>
</dbReference>
<dbReference type="GO" id="GO:0005886">
    <property type="term" value="C:plasma membrane"/>
    <property type="evidence" value="ECO:0007669"/>
    <property type="project" value="UniProtKB-SubCell"/>
</dbReference>
<dbReference type="OrthoDB" id="9778910at2"/>
<evidence type="ECO:0000256" key="7">
    <source>
        <dbReference type="RuleBase" id="RU363032"/>
    </source>
</evidence>
<evidence type="ECO:0000256" key="4">
    <source>
        <dbReference type="ARBA" id="ARBA00022692"/>
    </source>
</evidence>
<evidence type="ECO:0000256" key="6">
    <source>
        <dbReference type="ARBA" id="ARBA00023136"/>
    </source>
</evidence>
<evidence type="ECO:0000256" key="3">
    <source>
        <dbReference type="ARBA" id="ARBA00022475"/>
    </source>
</evidence>
<dbReference type="PROSITE" id="PS50928">
    <property type="entry name" value="ABC_TM1"/>
    <property type="match status" value="1"/>
</dbReference>
<dbReference type="GO" id="GO:0055085">
    <property type="term" value="P:transmembrane transport"/>
    <property type="evidence" value="ECO:0007669"/>
    <property type="project" value="InterPro"/>
</dbReference>
<keyword evidence="3" id="KW-1003">Cell membrane</keyword>
<comment type="similarity">
    <text evidence="7">Belongs to the binding-protein-dependent transport system permease family.</text>
</comment>
<dbReference type="InterPro" id="IPR035906">
    <property type="entry name" value="MetI-like_sf"/>
</dbReference>
<keyword evidence="2 7" id="KW-0813">Transport</keyword>
<evidence type="ECO:0000313" key="10">
    <source>
        <dbReference type="Proteomes" id="UP000186096"/>
    </source>
</evidence>
<dbReference type="EMBL" id="FTNI01000018">
    <property type="protein sequence ID" value="SIR88517.1"/>
    <property type="molecule type" value="Genomic_DNA"/>
</dbReference>
<name>A0A1N7EKB1_9ACTN</name>
<dbReference type="CDD" id="cd06261">
    <property type="entry name" value="TM_PBP2"/>
    <property type="match status" value="1"/>
</dbReference>